<dbReference type="STRING" id="155417.A0A4Q4TSZ3"/>
<evidence type="ECO:0000256" key="3">
    <source>
        <dbReference type="SAM" id="SignalP"/>
    </source>
</evidence>
<dbReference type="AlphaFoldDB" id="A0A4Q4TSZ3"/>
<evidence type="ECO:0000256" key="2">
    <source>
        <dbReference type="SAM" id="Phobius"/>
    </source>
</evidence>
<feature type="transmembrane region" description="Helical" evidence="2">
    <location>
        <begin position="396"/>
        <end position="419"/>
    </location>
</feature>
<comment type="caution">
    <text evidence="4">The sequence shown here is derived from an EMBL/GenBank/DDBJ whole genome shotgun (WGS) entry which is preliminary data.</text>
</comment>
<keyword evidence="2" id="KW-0472">Membrane</keyword>
<feature type="signal peptide" evidence="3">
    <location>
        <begin position="1"/>
        <end position="20"/>
    </location>
</feature>
<gene>
    <name evidence="4" type="ORF">DL764_000556</name>
</gene>
<evidence type="ECO:0000313" key="4">
    <source>
        <dbReference type="EMBL" id="RYP10586.1"/>
    </source>
</evidence>
<keyword evidence="2" id="KW-1133">Transmembrane helix</keyword>
<sequence length="584" mass="60977">MTRLRSLIAFAYLGASIAAAQDVVYVTDLSIFTVLAPCAASAVSYNVQSQTYDSCPEAVDELQSCVCTKNNNLESISSEISSSVSYSCGGTASDDQASAASVLSAYCNQADITPFPEPAEPVSEYIVDLSAFQELAPCAMSGVSRALNSMTYDLCPEDVSRLATCACIKNQNSLLVSQEINSSVRYYCSHTADISSAQAVFAGYCGLNNGTSSFPQASGPPGDMTYYITALSQYSALAPCAQSAVSDGVKSQTYDYCPEAPQALASCVCLKEGISRIVSSVITSRVRYRCASTATEDISSAIEVFDYYCSAAKAEVTPNGVTESVSPTAETGNTVLSGPTQTSESTPGSDDTEIGGLGSGDPGSTSSGFDNWGFEDPSESSSGRPNGRPAAANTGAIVGAVVGVVVGLALIGVGAFFVWRRSKEAKSAVAANGDLHSGSGKPELDGTVVAGAPVSPPNFSPSPSGSKTQHPSRTDNISPVSTTQKASERHAWSPATQASELHTQPPGPQMSELYGQNTLPPQTANAYFPASGPRDAFGQPVHEAPVRHPTQVHEMHGQPETTWQSGPIMQYHEMDGAPHQWRAQ</sequence>
<keyword evidence="3" id="KW-0732">Signal</keyword>
<evidence type="ECO:0008006" key="6">
    <source>
        <dbReference type="Google" id="ProtNLM"/>
    </source>
</evidence>
<feature type="compositionally biased region" description="Polar residues" evidence="1">
    <location>
        <begin position="514"/>
        <end position="525"/>
    </location>
</feature>
<feature type="region of interest" description="Disordered" evidence="1">
    <location>
        <begin position="431"/>
        <end position="541"/>
    </location>
</feature>
<proteinExistence type="predicted"/>
<keyword evidence="2" id="KW-0812">Transmembrane</keyword>
<evidence type="ECO:0000313" key="5">
    <source>
        <dbReference type="Proteomes" id="UP000293360"/>
    </source>
</evidence>
<organism evidence="4 5">
    <name type="scientific">Monosporascus ibericus</name>
    <dbReference type="NCBI Taxonomy" id="155417"/>
    <lineage>
        <taxon>Eukaryota</taxon>
        <taxon>Fungi</taxon>
        <taxon>Dikarya</taxon>
        <taxon>Ascomycota</taxon>
        <taxon>Pezizomycotina</taxon>
        <taxon>Sordariomycetes</taxon>
        <taxon>Xylariomycetidae</taxon>
        <taxon>Xylariales</taxon>
        <taxon>Xylariales incertae sedis</taxon>
        <taxon>Monosporascus</taxon>
    </lineage>
</organism>
<dbReference type="EMBL" id="QJNU01000016">
    <property type="protein sequence ID" value="RYP10586.1"/>
    <property type="molecule type" value="Genomic_DNA"/>
</dbReference>
<reference evidence="4 5" key="1">
    <citation type="submission" date="2018-06" db="EMBL/GenBank/DDBJ databases">
        <title>Complete Genomes of Monosporascus.</title>
        <authorList>
            <person name="Robinson A.J."/>
            <person name="Natvig D.O."/>
        </authorList>
    </citation>
    <scope>NUCLEOTIDE SEQUENCE [LARGE SCALE GENOMIC DNA]</scope>
    <source>
        <strain evidence="4 5">CBS 110550</strain>
    </source>
</reference>
<feature type="compositionally biased region" description="Polar residues" evidence="1">
    <location>
        <begin position="467"/>
        <end position="485"/>
    </location>
</feature>
<feature type="region of interest" description="Disordered" evidence="1">
    <location>
        <begin position="319"/>
        <end position="389"/>
    </location>
</feature>
<name>A0A4Q4TSZ3_9PEZI</name>
<feature type="compositionally biased region" description="Polar residues" evidence="1">
    <location>
        <begin position="319"/>
        <end position="349"/>
    </location>
</feature>
<dbReference type="Proteomes" id="UP000293360">
    <property type="component" value="Unassembled WGS sequence"/>
</dbReference>
<dbReference type="OrthoDB" id="3436787at2759"/>
<accession>A0A4Q4TSZ3</accession>
<feature type="chain" id="PRO_5020263680" description="Extracellular membrane protein CFEM domain-containing protein" evidence="3">
    <location>
        <begin position="21"/>
        <end position="584"/>
    </location>
</feature>
<protein>
    <recommendedName>
        <fullName evidence="6">Extracellular membrane protein CFEM domain-containing protein</fullName>
    </recommendedName>
</protein>
<evidence type="ECO:0000256" key="1">
    <source>
        <dbReference type="SAM" id="MobiDB-lite"/>
    </source>
</evidence>
<keyword evidence="5" id="KW-1185">Reference proteome</keyword>